<dbReference type="STRING" id="679901.Mzhil_1131"/>
<dbReference type="KEGG" id="mzh:Mzhil_1131"/>
<feature type="domain" description="4Fe-4S ferredoxin-type" evidence="1">
    <location>
        <begin position="180"/>
        <end position="209"/>
    </location>
</feature>
<dbReference type="SUPFAM" id="SSF54862">
    <property type="entry name" value="4Fe-4S ferredoxins"/>
    <property type="match status" value="1"/>
</dbReference>
<gene>
    <name evidence="2" type="ordered locus">Mzhil_1131</name>
</gene>
<evidence type="ECO:0000259" key="1">
    <source>
        <dbReference type="PROSITE" id="PS51379"/>
    </source>
</evidence>
<dbReference type="Pfam" id="PF04015">
    <property type="entry name" value="DUF362"/>
    <property type="match status" value="1"/>
</dbReference>
<protein>
    <submittedName>
        <fullName evidence="2">4Fe-4S ferredoxin iron-sulfur binding domain protein</fullName>
    </submittedName>
</protein>
<dbReference type="EMBL" id="CP002101">
    <property type="protein sequence ID" value="AEH60987.1"/>
    <property type="molecule type" value="Genomic_DNA"/>
</dbReference>
<dbReference type="InterPro" id="IPR017896">
    <property type="entry name" value="4Fe4S_Fe-S-bd"/>
</dbReference>
<keyword evidence="3" id="KW-1185">Reference proteome</keyword>
<accession>F7XM97</accession>
<dbReference type="InterPro" id="IPR007160">
    <property type="entry name" value="DUF362"/>
</dbReference>
<dbReference type="HOGENOM" id="CLU_046240_0_0_2"/>
<reference evidence="2 3" key="1">
    <citation type="submission" date="2010-07" db="EMBL/GenBank/DDBJ databases">
        <title>The complete genome of Methanosalsum zhilinae DSM 4017.</title>
        <authorList>
            <consortium name="US DOE Joint Genome Institute (JGI-PGF)"/>
            <person name="Lucas S."/>
            <person name="Copeland A."/>
            <person name="Lapidus A."/>
            <person name="Glavina del Rio T."/>
            <person name="Dalin E."/>
            <person name="Tice H."/>
            <person name="Bruce D."/>
            <person name="Goodwin L."/>
            <person name="Pitluck S."/>
            <person name="Kyrpides N."/>
            <person name="Mavromatis K."/>
            <person name="Ovchinnikova G."/>
            <person name="Daligault H."/>
            <person name="Detter J.C."/>
            <person name="Han C."/>
            <person name="Tapia R."/>
            <person name="Larimer F."/>
            <person name="Land M."/>
            <person name="Hauser L."/>
            <person name="Markowitz V."/>
            <person name="Cheng J.-F."/>
            <person name="Hugenholtz P."/>
            <person name="Woyke T."/>
            <person name="Wu D."/>
            <person name="Spring S."/>
            <person name="Schueler E."/>
            <person name="Brambilla E."/>
            <person name="Klenk H.-P."/>
            <person name="Eisen J.A."/>
        </authorList>
    </citation>
    <scope>NUCLEOTIDE SEQUENCE [LARGE SCALE GENOMIC DNA]</scope>
    <source>
        <strain evidence="3">DSM 4017 / NBRC 107636 / OCM 62 / WeN5</strain>
    </source>
</reference>
<evidence type="ECO:0000313" key="2">
    <source>
        <dbReference type="EMBL" id="AEH60987.1"/>
    </source>
</evidence>
<dbReference type="PROSITE" id="PS51379">
    <property type="entry name" value="4FE4S_FER_2"/>
    <property type="match status" value="1"/>
</dbReference>
<dbReference type="AlphaFoldDB" id="F7XM97"/>
<organism evidence="2 3">
    <name type="scientific">Methanosalsum zhilinae (strain DSM 4017 / NBRC 107636 / OCM 62 / WeN5)</name>
    <name type="common">Methanohalophilus zhilinae</name>
    <dbReference type="NCBI Taxonomy" id="679901"/>
    <lineage>
        <taxon>Archaea</taxon>
        <taxon>Methanobacteriati</taxon>
        <taxon>Methanobacteriota</taxon>
        <taxon>Stenosarchaea group</taxon>
        <taxon>Methanomicrobia</taxon>
        <taxon>Methanosarcinales</taxon>
        <taxon>Methanosarcinaceae</taxon>
        <taxon>Methanosalsum</taxon>
    </lineage>
</organism>
<dbReference type="RefSeq" id="WP_013898424.1">
    <property type="nucleotide sequence ID" value="NC_015676.1"/>
</dbReference>
<dbReference type="Proteomes" id="UP000006622">
    <property type="component" value="Chromosome"/>
</dbReference>
<dbReference type="GeneID" id="10822759"/>
<sequence>MFLRTAEDICSDNTHIDQIKDIYAKISPVEEGDIVAVKIHPGEYGNTTYIRPVIIRTVVDLIREQGGVPFVTDTTVLYRGRRFNAVDLLWTASANGFSEASMNAPFIVADGLTGNDSVVVEINGEFLRHTTVASAIANADSMVVISHCKGHPGSGFGGAIKNLGMGCLDKAGKTKIHEVGIPSIDYNKCSSCGICIDECAWGAFTIEDNVVTLDCEVCKGELSCVDCCPSKAIIPPADCSERMQIRLGEAAAGPVKVLEERIGYINWAYDITPFCDCCNFSSPVIAENVGILASKDPVAIDSATVDLINNKIRVDNTSLADLWATDPKLHILQAEKIGIGSADYLLDKNLSCKDR</sequence>
<name>F7XM97_METZD</name>
<dbReference type="Gene3D" id="3.30.70.20">
    <property type="match status" value="1"/>
</dbReference>
<proteinExistence type="predicted"/>
<evidence type="ECO:0000313" key="3">
    <source>
        <dbReference type="Proteomes" id="UP000006622"/>
    </source>
</evidence>